<evidence type="ECO:0000313" key="2">
    <source>
        <dbReference type="Proteomes" id="UP000036356"/>
    </source>
</evidence>
<name>A0A0J1FNZ9_9FIRM</name>
<evidence type="ECO:0000313" key="1">
    <source>
        <dbReference type="EMBL" id="KLU65215.1"/>
    </source>
</evidence>
<dbReference type="Proteomes" id="UP000036356">
    <property type="component" value="Unassembled WGS sequence"/>
</dbReference>
<organism evidence="1 2">
    <name type="scientific">Desulfosporosinus acididurans</name>
    <dbReference type="NCBI Taxonomy" id="476652"/>
    <lineage>
        <taxon>Bacteria</taxon>
        <taxon>Bacillati</taxon>
        <taxon>Bacillota</taxon>
        <taxon>Clostridia</taxon>
        <taxon>Eubacteriales</taxon>
        <taxon>Desulfitobacteriaceae</taxon>
        <taxon>Desulfosporosinus</taxon>
    </lineage>
</organism>
<reference evidence="1 2" key="1">
    <citation type="submission" date="2015-06" db="EMBL/GenBank/DDBJ databases">
        <title>Draft genome of the moderately acidophilic sulfate reducer Candidatus Desulfosporosinus acididurans strain M1.</title>
        <authorList>
            <person name="Poehlein A."/>
            <person name="Petzsch P."/>
            <person name="Johnson B.D."/>
            <person name="Schloemann M."/>
            <person name="Daniel R."/>
            <person name="Muehling M."/>
        </authorList>
    </citation>
    <scope>NUCLEOTIDE SEQUENCE [LARGE SCALE GENOMIC DNA]</scope>
    <source>
        <strain evidence="1 2">M1</strain>
    </source>
</reference>
<accession>A0A0J1FNZ9</accession>
<dbReference type="EMBL" id="LDZY01000009">
    <property type="protein sequence ID" value="KLU65215.1"/>
    <property type="molecule type" value="Genomic_DNA"/>
</dbReference>
<gene>
    <name evidence="1" type="ORF">DEAC_c27670</name>
</gene>
<dbReference type="PATRIC" id="fig|476652.3.peg.2896"/>
<dbReference type="AlphaFoldDB" id="A0A0J1FNZ9"/>
<proteinExistence type="predicted"/>
<sequence length="33" mass="3471">MLTGILAIMVMVASFGVILADQLGQRSGGREHV</sequence>
<keyword evidence="2" id="KW-1185">Reference proteome</keyword>
<comment type="caution">
    <text evidence="1">The sequence shown here is derived from an EMBL/GenBank/DDBJ whole genome shotgun (WGS) entry which is preliminary data.</text>
</comment>
<protein>
    <submittedName>
        <fullName evidence="1">Uncharacterized protein</fullName>
    </submittedName>
</protein>